<dbReference type="SUPFAM" id="SSF103473">
    <property type="entry name" value="MFS general substrate transporter"/>
    <property type="match status" value="1"/>
</dbReference>
<feature type="transmembrane region" description="Helical" evidence="8">
    <location>
        <begin position="151"/>
        <end position="170"/>
    </location>
</feature>
<keyword evidence="2" id="KW-0813">Transport</keyword>
<proteinExistence type="predicted"/>
<dbReference type="PROSITE" id="PS50850">
    <property type="entry name" value="MFS"/>
    <property type="match status" value="1"/>
</dbReference>
<feature type="transmembrane region" description="Helical" evidence="8">
    <location>
        <begin position="303"/>
        <end position="325"/>
    </location>
</feature>
<evidence type="ECO:0000256" key="2">
    <source>
        <dbReference type="ARBA" id="ARBA00022448"/>
    </source>
</evidence>
<dbReference type="Gene3D" id="1.20.1250.20">
    <property type="entry name" value="MFS general substrate transporter like domains"/>
    <property type="match status" value="2"/>
</dbReference>
<feature type="transmembrane region" description="Helical" evidence="8">
    <location>
        <begin position="434"/>
        <end position="455"/>
    </location>
</feature>
<evidence type="ECO:0000313" key="10">
    <source>
        <dbReference type="EMBL" id="MEX3754111.1"/>
    </source>
</evidence>
<evidence type="ECO:0000256" key="5">
    <source>
        <dbReference type="ARBA" id="ARBA00022847"/>
    </source>
</evidence>
<dbReference type="EMBL" id="JBFPKE010000024">
    <property type="protein sequence ID" value="MEX3754111.1"/>
    <property type="molecule type" value="Genomic_DNA"/>
</dbReference>
<keyword evidence="4 8" id="KW-0812">Transmembrane</keyword>
<keyword evidence="5" id="KW-0769">Symport</keyword>
<dbReference type="InterPro" id="IPR036259">
    <property type="entry name" value="MFS_trans_sf"/>
</dbReference>
<evidence type="ECO:0000256" key="8">
    <source>
        <dbReference type="SAM" id="Phobius"/>
    </source>
</evidence>
<dbReference type="RefSeq" id="WP_368580987.1">
    <property type="nucleotide sequence ID" value="NZ_JBFPKB010000027.1"/>
</dbReference>
<name>A0ABV3WLJ2_9BURK</name>
<accession>A0ABV3WLJ2</accession>
<keyword evidence="7 8" id="KW-0472">Membrane</keyword>
<evidence type="ECO:0000259" key="9">
    <source>
        <dbReference type="PROSITE" id="PS50850"/>
    </source>
</evidence>
<feature type="transmembrane region" description="Helical" evidence="8">
    <location>
        <begin position="371"/>
        <end position="388"/>
    </location>
</feature>
<protein>
    <submittedName>
        <fullName evidence="10">MFS transporter</fullName>
    </submittedName>
</protein>
<feature type="transmembrane region" description="Helical" evidence="8">
    <location>
        <begin position="216"/>
        <end position="239"/>
    </location>
</feature>
<organism evidence="10 11">
    <name type="scientific">Paraburkholderia phenoliruptrix</name>
    <dbReference type="NCBI Taxonomy" id="252970"/>
    <lineage>
        <taxon>Bacteria</taxon>
        <taxon>Pseudomonadati</taxon>
        <taxon>Pseudomonadota</taxon>
        <taxon>Betaproteobacteria</taxon>
        <taxon>Burkholderiales</taxon>
        <taxon>Burkholderiaceae</taxon>
        <taxon>Paraburkholderia</taxon>
    </lineage>
</organism>
<dbReference type="PANTHER" id="PTHR43528">
    <property type="entry name" value="ALPHA-KETOGLUTARATE PERMEASE"/>
    <property type="match status" value="1"/>
</dbReference>
<dbReference type="InterPro" id="IPR011701">
    <property type="entry name" value="MFS"/>
</dbReference>
<dbReference type="Proteomes" id="UP001558535">
    <property type="component" value="Unassembled WGS sequence"/>
</dbReference>
<comment type="caution">
    <text evidence="10">The sequence shown here is derived from an EMBL/GenBank/DDBJ whole genome shotgun (WGS) entry which is preliminary data.</text>
</comment>
<evidence type="ECO:0000256" key="1">
    <source>
        <dbReference type="ARBA" id="ARBA00004651"/>
    </source>
</evidence>
<keyword evidence="11" id="KW-1185">Reference proteome</keyword>
<dbReference type="InterPro" id="IPR051084">
    <property type="entry name" value="H+-coupled_symporters"/>
</dbReference>
<evidence type="ECO:0000256" key="4">
    <source>
        <dbReference type="ARBA" id="ARBA00022692"/>
    </source>
</evidence>
<gene>
    <name evidence="10" type="ORF">AB3X84_29485</name>
</gene>
<feature type="transmembrane region" description="Helical" evidence="8">
    <location>
        <begin position="118"/>
        <end position="144"/>
    </location>
</feature>
<keyword evidence="6 8" id="KW-1133">Transmembrane helix</keyword>
<feature type="domain" description="Major facilitator superfamily (MFS) profile" evidence="9">
    <location>
        <begin position="80"/>
        <end position="487"/>
    </location>
</feature>
<feature type="transmembrane region" description="Helical" evidence="8">
    <location>
        <begin position="251"/>
        <end position="270"/>
    </location>
</feature>
<reference evidence="10 11" key="1">
    <citation type="submission" date="2024-07" db="EMBL/GenBank/DDBJ databases">
        <title>A survey of Mimosa microsymbionts across Brazilian biomes reveals a high diversity of Paraburkholderia nodulating endemic species, but also that Cupriavidus is common as a symbiont of widespread species.</title>
        <authorList>
            <person name="Rouws L."/>
            <person name="Barauna A."/>
            <person name="Beukes C."/>
            <person name="Rouws J.R.C."/>
            <person name="De Faria S.M."/>
            <person name="Gross E."/>
            <person name="Bueno Dos Reis Junior F."/>
            <person name="Simon M.F."/>
            <person name="Maluk M."/>
            <person name="Odee D.W."/>
            <person name="Kenicer G."/>
            <person name="Young J.P.W."/>
            <person name="Reis V.M."/>
            <person name="Zilli J."/>
            <person name="James E.K."/>
        </authorList>
    </citation>
    <scope>NUCLEOTIDE SEQUENCE [LARGE SCALE GENOMIC DNA]</scope>
    <source>
        <strain evidence="10 11">BR14375</strain>
    </source>
</reference>
<sequence>MPLMHGLAAQRITPQLEDIDCGRRCQEANVSPCRCCRDDARRYTVGLVASTDCKGNTMPNRANTLDPIVCTKTITSKMRDVIAANFGTFFEWFDLLVYAMFAITVSKLFFPTGDEQSALLLSLLTFASSFLIRPVGAIILGVVADRHGRRFTLSLTAFLMLCGTASITLVPTYDKIGMLAPVILVAGRLLQGFSAGGEFGAANSFLTEQDAKRRGFFGSLQWSTSGLAVLAASLFAYGVNRYLSPQQIDSWGWRLPFAFGCLIGPIGLYIRRKVNETAAFEQASDVVPHKPLRETAQSHMSSVLMGAIISGAGGLASFMNIYMPTFAIHNLGVSKDAAFLSSILSGLVSVVFPIVGGIAADRLGTVKVMRAALLCGMVLILPLFYMLTRAPSTATLIAFQCTLSLVFYSFYYAPVSSLLSQLFPTSCRTTGSSLAYVIAMTLFGGLTPVVTNLLVKLTGSIMSPAYYLIVISTLALVALIASRKRVN</sequence>
<feature type="transmembrane region" description="Helical" evidence="8">
    <location>
        <begin position="176"/>
        <end position="195"/>
    </location>
</feature>
<feature type="transmembrane region" description="Helical" evidence="8">
    <location>
        <begin position="394"/>
        <end position="413"/>
    </location>
</feature>
<dbReference type="Pfam" id="PF07690">
    <property type="entry name" value="MFS_1"/>
    <property type="match status" value="1"/>
</dbReference>
<feature type="transmembrane region" description="Helical" evidence="8">
    <location>
        <begin position="82"/>
        <end position="106"/>
    </location>
</feature>
<feature type="transmembrane region" description="Helical" evidence="8">
    <location>
        <begin position="461"/>
        <end position="481"/>
    </location>
</feature>
<dbReference type="InterPro" id="IPR020846">
    <property type="entry name" value="MFS_dom"/>
</dbReference>
<evidence type="ECO:0000256" key="3">
    <source>
        <dbReference type="ARBA" id="ARBA00022475"/>
    </source>
</evidence>
<evidence type="ECO:0000313" key="11">
    <source>
        <dbReference type="Proteomes" id="UP001558535"/>
    </source>
</evidence>
<evidence type="ECO:0000256" key="7">
    <source>
        <dbReference type="ARBA" id="ARBA00023136"/>
    </source>
</evidence>
<keyword evidence="3" id="KW-1003">Cell membrane</keyword>
<evidence type="ECO:0000256" key="6">
    <source>
        <dbReference type="ARBA" id="ARBA00022989"/>
    </source>
</evidence>
<comment type="subcellular location">
    <subcellularLocation>
        <location evidence="1">Cell membrane</location>
        <topology evidence="1">Multi-pass membrane protein</topology>
    </subcellularLocation>
</comment>
<feature type="transmembrane region" description="Helical" evidence="8">
    <location>
        <begin position="337"/>
        <end position="359"/>
    </location>
</feature>
<dbReference type="PANTHER" id="PTHR43528:SF3">
    <property type="entry name" value="CITRATE-PROTON SYMPORTER"/>
    <property type="match status" value="1"/>
</dbReference>